<proteinExistence type="predicted"/>
<dbReference type="Gene3D" id="3.40.980.10">
    <property type="entry name" value="MoaB/Mog-like domain"/>
    <property type="match status" value="1"/>
</dbReference>
<dbReference type="GO" id="GO:0003919">
    <property type="term" value="F:FMN adenylyltransferase activity"/>
    <property type="evidence" value="ECO:0007669"/>
    <property type="project" value="UniProtKB-EC"/>
</dbReference>
<dbReference type="CDD" id="cd23948">
    <property type="entry name" value="FAD_synthase"/>
    <property type="match status" value="1"/>
</dbReference>
<dbReference type="Proteomes" id="UP001237642">
    <property type="component" value="Unassembled WGS sequence"/>
</dbReference>
<evidence type="ECO:0000256" key="6">
    <source>
        <dbReference type="ARBA" id="ARBA00022695"/>
    </source>
</evidence>
<dbReference type="SUPFAM" id="SSF53218">
    <property type="entry name" value="Molybdenum cofactor biosynthesis proteins"/>
    <property type="match status" value="1"/>
</dbReference>
<comment type="catalytic activity">
    <reaction evidence="12">
        <text>FMN + ATP + H(+) = FAD + diphosphate</text>
        <dbReference type="Rhea" id="RHEA:17237"/>
        <dbReference type="ChEBI" id="CHEBI:15378"/>
        <dbReference type="ChEBI" id="CHEBI:30616"/>
        <dbReference type="ChEBI" id="CHEBI:33019"/>
        <dbReference type="ChEBI" id="CHEBI:57692"/>
        <dbReference type="ChEBI" id="CHEBI:58210"/>
        <dbReference type="EC" id="2.7.7.2"/>
    </reaction>
</comment>
<dbReference type="FunFam" id="3.40.980.10:FF:000010">
    <property type="entry name" value="Phosphoadenosine phosphosulfate reductase family protein"/>
    <property type="match status" value="1"/>
</dbReference>
<dbReference type="PANTHER" id="PTHR23293">
    <property type="entry name" value="FAD SYNTHETASE-RELATED FMN ADENYLYLTRANSFERASE"/>
    <property type="match status" value="1"/>
</dbReference>
<evidence type="ECO:0000259" key="13">
    <source>
        <dbReference type="SMART" id="SM00852"/>
    </source>
</evidence>
<keyword evidence="5" id="KW-0808">Transferase</keyword>
<keyword evidence="7" id="KW-0547">Nucleotide-binding</keyword>
<dbReference type="Pfam" id="PF00994">
    <property type="entry name" value="MoCF_biosynth"/>
    <property type="match status" value="1"/>
</dbReference>
<evidence type="ECO:0000256" key="5">
    <source>
        <dbReference type="ARBA" id="ARBA00022679"/>
    </source>
</evidence>
<keyword evidence="8" id="KW-0274">FAD</keyword>
<dbReference type="Gene3D" id="3.40.50.620">
    <property type="entry name" value="HUPs"/>
    <property type="match status" value="1"/>
</dbReference>
<dbReference type="Pfam" id="PF24102">
    <property type="entry name" value="FLAD1_M"/>
    <property type="match status" value="1"/>
</dbReference>
<reference evidence="14" key="1">
    <citation type="submission" date="2023-02" db="EMBL/GenBank/DDBJ databases">
        <title>Genome of toxic invasive species Heracleum sosnowskyi carries increased number of genes despite the absence of recent whole-genome duplications.</title>
        <authorList>
            <person name="Schelkunov M."/>
            <person name="Shtratnikova V."/>
            <person name="Makarenko M."/>
            <person name="Klepikova A."/>
            <person name="Omelchenko D."/>
            <person name="Novikova G."/>
            <person name="Obukhova E."/>
            <person name="Bogdanov V."/>
            <person name="Penin A."/>
            <person name="Logacheva M."/>
        </authorList>
    </citation>
    <scope>NUCLEOTIDE SEQUENCE</scope>
    <source>
        <strain evidence="14">Hsosn_3</strain>
        <tissue evidence="14">Leaf</tissue>
    </source>
</reference>
<evidence type="ECO:0000256" key="1">
    <source>
        <dbReference type="ARBA" id="ARBA00004726"/>
    </source>
</evidence>
<dbReference type="InterPro" id="IPR002500">
    <property type="entry name" value="PAPS_reduct_dom"/>
</dbReference>
<sequence>MEIDKAIRESDDERLKTKYKNAIFVIRRALALYSIEEVAFSFNGGKDSTVLFHLLRAGYYLHKEDEIHANREGLTDHVKFPLRTIYFETASTFTEINSFTYETASTYGLQMDIIRLDFKSGLEALLKANPIKAIFLGVRIGDPTAVGQEQFSPSSPGWPPFMRVNPILDWSYRDVWAFLLTCKVQYCSLYDQGYTSIGSIHDTVPNDLLCIHNPKDGRRSFKPAYLLPDGRLERAGRARKSSAPASAKSSAVSNGDINTVDIHHNSLLTASVIAVGDEILSGTVEDKLGASLCKKLHAIGWAVSRISVVRNDIDSVAEEVERRKGSSDMVFIYGAVGPLHSDVTVAGVAKAFGVRTAPDEEFEEYLRHLIGEKCTGDRNEMAQLPEGITELLHHEKLLMPLIKCLNVIILSATNITELDVQWDCLVELTRHSSLLVSEPFASKSLTMTISDVKAAQPLSKLRLEFPDLYIGCYRESRNGPLTVSLQGKDQARTEAAAEALCKKLEPGALH</sequence>
<evidence type="ECO:0000256" key="4">
    <source>
        <dbReference type="ARBA" id="ARBA00022643"/>
    </source>
</evidence>
<keyword evidence="4" id="KW-0288">FMN</keyword>
<protein>
    <recommendedName>
        <fullName evidence="2">FAD synthase</fullName>
        <ecNumber evidence="2">2.7.7.2</ecNumber>
    </recommendedName>
    <alternativeName>
        <fullName evidence="10">FAD pyrophosphorylase</fullName>
    </alternativeName>
    <alternativeName>
        <fullName evidence="11">FMN adenylyltransferase</fullName>
    </alternativeName>
</protein>
<dbReference type="FunFam" id="3.40.50.620:FF:000135">
    <property type="entry name" value="Phosphoadenosine phosphosulfate reductase family protein"/>
    <property type="match status" value="1"/>
</dbReference>
<keyword evidence="3" id="KW-0285">Flavoprotein</keyword>
<organism evidence="14 15">
    <name type="scientific">Heracleum sosnowskyi</name>
    <dbReference type="NCBI Taxonomy" id="360622"/>
    <lineage>
        <taxon>Eukaryota</taxon>
        <taxon>Viridiplantae</taxon>
        <taxon>Streptophyta</taxon>
        <taxon>Embryophyta</taxon>
        <taxon>Tracheophyta</taxon>
        <taxon>Spermatophyta</taxon>
        <taxon>Magnoliopsida</taxon>
        <taxon>eudicotyledons</taxon>
        <taxon>Gunneridae</taxon>
        <taxon>Pentapetalae</taxon>
        <taxon>asterids</taxon>
        <taxon>campanulids</taxon>
        <taxon>Apiales</taxon>
        <taxon>Apiaceae</taxon>
        <taxon>Apioideae</taxon>
        <taxon>apioid superclade</taxon>
        <taxon>Tordylieae</taxon>
        <taxon>Tordyliinae</taxon>
        <taxon>Heracleum</taxon>
    </lineage>
</organism>
<evidence type="ECO:0000256" key="11">
    <source>
        <dbReference type="ARBA" id="ARBA00031871"/>
    </source>
</evidence>
<comment type="pathway">
    <text evidence="1">Cofactor biosynthesis; FAD biosynthesis; FAD from FMN: step 1/1.</text>
</comment>
<dbReference type="EC" id="2.7.7.2" evidence="2"/>
<dbReference type="EMBL" id="JAUIZM010000002">
    <property type="protein sequence ID" value="KAK1400191.1"/>
    <property type="molecule type" value="Genomic_DNA"/>
</dbReference>
<dbReference type="InterPro" id="IPR014729">
    <property type="entry name" value="Rossmann-like_a/b/a_fold"/>
</dbReference>
<dbReference type="Pfam" id="PF01507">
    <property type="entry name" value="PAPS_reduct"/>
    <property type="match status" value="1"/>
</dbReference>
<keyword evidence="6" id="KW-0548">Nucleotidyltransferase</keyword>
<evidence type="ECO:0000313" key="14">
    <source>
        <dbReference type="EMBL" id="KAK1400191.1"/>
    </source>
</evidence>
<evidence type="ECO:0000256" key="3">
    <source>
        <dbReference type="ARBA" id="ARBA00022630"/>
    </source>
</evidence>
<evidence type="ECO:0000256" key="7">
    <source>
        <dbReference type="ARBA" id="ARBA00022741"/>
    </source>
</evidence>
<dbReference type="InterPro" id="IPR001453">
    <property type="entry name" value="MoaB/Mog_dom"/>
</dbReference>
<feature type="domain" description="MoaB/Mog" evidence="13">
    <location>
        <begin position="271"/>
        <end position="432"/>
    </location>
</feature>
<name>A0AAD8JAI7_9APIA</name>
<reference evidence="14" key="2">
    <citation type="submission" date="2023-05" db="EMBL/GenBank/DDBJ databases">
        <authorList>
            <person name="Schelkunov M.I."/>
        </authorList>
    </citation>
    <scope>NUCLEOTIDE SEQUENCE</scope>
    <source>
        <strain evidence="14">Hsosn_3</strain>
        <tissue evidence="14">Leaf</tissue>
    </source>
</reference>
<gene>
    <name evidence="14" type="ORF">POM88_010054</name>
</gene>
<dbReference type="AlphaFoldDB" id="A0AAD8JAI7"/>
<dbReference type="PANTHER" id="PTHR23293:SF9">
    <property type="entry name" value="FAD SYNTHASE"/>
    <property type="match status" value="1"/>
</dbReference>
<evidence type="ECO:0000256" key="9">
    <source>
        <dbReference type="ARBA" id="ARBA00022840"/>
    </source>
</evidence>
<dbReference type="GO" id="GO:0005524">
    <property type="term" value="F:ATP binding"/>
    <property type="evidence" value="ECO:0007669"/>
    <property type="project" value="UniProtKB-KW"/>
</dbReference>
<evidence type="ECO:0000256" key="10">
    <source>
        <dbReference type="ARBA" id="ARBA00031145"/>
    </source>
</evidence>
<dbReference type="SMART" id="SM00852">
    <property type="entry name" value="MoCF_biosynth"/>
    <property type="match status" value="1"/>
</dbReference>
<dbReference type="SUPFAM" id="SSF52402">
    <property type="entry name" value="Adenine nucleotide alpha hydrolases-like"/>
    <property type="match status" value="1"/>
</dbReference>
<keyword evidence="15" id="KW-1185">Reference proteome</keyword>
<evidence type="ECO:0000256" key="2">
    <source>
        <dbReference type="ARBA" id="ARBA00012393"/>
    </source>
</evidence>
<accession>A0AAD8JAI7</accession>
<dbReference type="InterPro" id="IPR056596">
    <property type="entry name" value="FLAD1_M"/>
</dbReference>
<keyword evidence="9" id="KW-0067">ATP-binding</keyword>
<dbReference type="GO" id="GO:0006747">
    <property type="term" value="P:FAD biosynthetic process"/>
    <property type="evidence" value="ECO:0007669"/>
    <property type="project" value="TreeGrafter"/>
</dbReference>
<comment type="caution">
    <text evidence="14">The sequence shown here is derived from an EMBL/GenBank/DDBJ whole genome shotgun (WGS) entry which is preliminary data.</text>
</comment>
<evidence type="ECO:0000256" key="12">
    <source>
        <dbReference type="ARBA" id="ARBA00049494"/>
    </source>
</evidence>
<dbReference type="InterPro" id="IPR036425">
    <property type="entry name" value="MoaB/Mog-like_dom_sf"/>
</dbReference>
<evidence type="ECO:0000313" key="15">
    <source>
        <dbReference type="Proteomes" id="UP001237642"/>
    </source>
</evidence>
<evidence type="ECO:0000256" key="8">
    <source>
        <dbReference type="ARBA" id="ARBA00022827"/>
    </source>
</evidence>